<sequence length="1349" mass="149283">MKVLAYNLLSWKCEPTKACTFDVSCPPGASVDSIFDAAAAIVGTAELFSVQHLGGTNFQLSVTSSSAMSRIVNAGVLTIGGTSVPIVPVGPQVTSITCLYLPISVRNEALAAALSLYGKVLDIRFGVYQDHPNLRTGTRYIRMEMKESTPLPNFLRVSGHRATFDYRGLKRVCRRCQQEGHLKAACNVPYCTRCAAFGHDTVGCAAGCGRCGAAHATVDCTQRRSYSAVAGCGQGDFPALTPASQTPKSQDRPPSTPPPPPAATVATQGSGDTSAPAEPPVTTPSEITPTSQQSQLASATDADSNASQDAVEAALSNAVETVSVHAHTPPSPGSGEVLVKEEPPPTPELRPSPLPSWSDITEDSASSSDDRLIIDEVACDKDSALPRGRDRRRGTSEELRKTCSRSRSPHGGAEDGKRVLSSSGESGSPRSTPAPAAASKRLRKDLTALSDSSCITVTKQIEVLQFARTARCDLLFLQETNFHRQRDVDLFKQRYGVDCFFSYATTRSSGVGVVIFNRSLLRLSACCFDPDGRYIAFDFSLDGTRFRAVGVYAPAQRSQSPAFFKSLDVHLLDARNCLLLGDFNCVVDSRRDVRGPGYGRTTWNAGELIRLMQNFDLVDCWTLLHGTAFEHTWQRRDSSSRLDRCYTSEFLSHSVTACCAMNFPPSITYISDHRPVLVELHFSSAASSQRTWRLDTRLLRDKTSRDCLREALRRSLHGAAPDPSTFDRLQESWRVACVAEGRALRRRHAEQLRDTLLRIRIVRRGGAGTPLMRGYLEQLLDDYQRQLRLCTNAATAYHGRVGPSAHPEVLRYAHRTEVRERRVPSVPTLPGAPATPGQPSVSGFSAHFRALATAESTADRTTLLAHPFLRDLPQVPEDLAAHLHEPPNPEEVHGLPLPGNGEVKVSAYADDITLYLRDTDDLGAALRIFETYGSLSGARLNEQKSAVLWVNRPPDPSSPIPEKTSITILGVTYRLSGVSTDMWTRLARDIGAKVDRARAYALPLAERRYLAYSVFCGRLWYLAQAALPPPRFIRRVKSALFSFFWSEKTELVTRPVVCLPRERGGWGFPCVDIAPAVLQLKTMLKILRDEHGPARSLALYFVGHSRRDLGVESPSSPGPCAETPPPDYRRAIQLFKRLEERVPQLDVVETPTGGLTEVLLEPQSSATQVELGDSFSWSRLTSSYLPGHLRDFEWQRGWGVLPSGDRLLRWGVSRTDECPNCGNRETNVHAVKECVVARTFWRVIRTSFHGLGVGLYLLRGRCPPGVFVRLLLAAAEYVLWRNRCCAVRQARRSRALWPLLWRLRRELVGHLEEQLFFLGEQEFLKRWSCRYLSVRDSRIELRFRYLDNL</sequence>
<dbReference type="EMBL" id="JABSTQ010011446">
    <property type="protein sequence ID" value="KAG0411282.1"/>
    <property type="molecule type" value="Genomic_DNA"/>
</dbReference>
<dbReference type="Proteomes" id="UP000805193">
    <property type="component" value="Unassembled WGS sequence"/>
</dbReference>
<gene>
    <name evidence="1" type="ORF">HPB47_011579</name>
</gene>
<name>A0AC60NW11_IXOPE</name>
<reference evidence="1 2" key="1">
    <citation type="journal article" date="2020" name="Cell">
        <title>Large-Scale Comparative Analyses of Tick Genomes Elucidate Their Genetic Diversity and Vector Capacities.</title>
        <authorList>
            <consortium name="Tick Genome and Microbiome Consortium (TIGMIC)"/>
            <person name="Jia N."/>
            <person name="Wang J."/>
            <person name="Shi W."/>
            <person name="Du L."/>
            <person name="Sun Y."/>
            <person name="Zhan W."/>
            <person name="Jiang J.F."/>
            <person name="Wang Q."/>
            <person name="Zhang B."/>
            <person name="Ji P."/>
            <person name="Bell-Sakyi L."/>
            <person name="Cui X.M."/>
            <person name="Yuan T.T."/>
            <person name="Jiang B.G."/>
            <person name="Yang W.F."/>
            <person name="Lam T.T."/>
            <person name="Chang Q.C."/>
            <person name="Ding S.J."/>
            <person name="Wang X.J."/>
            <person name="Zhu J.G."/>
            <person name="Ruan X.D."/>
            <person name="Zhao L."/>
            <person name="Wei J.T."/>
            <person name="Ye R.Z."/>
            <person name="Que T.C."/>
            <person name="Du C.H."/>
            <person name="Zhou Y.H."/>
            <person name="Cheng J.X."/>
            <person name="Dai P.F."/>
            <person name="Guo W.B."/>
            <person name="Han X.H."/>
            <person name="Huang E.J."/>
            <person name="Li L.F."/>
            <person name="Wei W."/>
            <person name="Gao Y.C."/>
            <person name="Liu J.Z."/>
            <person name="Shao H.Z."/>
            <person name="Wang X."/>
            <person name="Wang C.C."/>
            <person name="Yang T.C."/>
            <person name="Huo Q.B."/>
            <person name="Li W."/>
            <person name="Chen H.Y."/>
            <person name="Chen S.E."/>
            <person name="Zhou L.G."/>
            <person name="Ni X.B."/>
            <person name="Tian J.H."/>
            <person name="Sheng Y."/>
            <person name="Liu T."/>
            <person name="Pan Y.S."/>
            <person name="Xia L.Y."/>
            <person name="Li J."/>
            <person name="Zhao F."/>
            <person name="Cao W.C."/>
        </authorList>
    </citation>
    <scope>NUCLEOTIDE SEQUENCE [LARGE SCALE GENOMIC DNA]</scope>
    <source>
        <strain evidence="1">Iper-2018</strain>
    </source>
</reference>
<evidence type="ECO:0000313" key="2">
    <source>
        <dbReference type="Proteomes" id="UP000805193"/>
    </source>
</evidence>
<accession>A0AC60NW11</accession>
<evidence type="ECO:0000313" key="1">
    <source>
        <dbReference type="EMBL" id="KAG0411282.1"/>
    </source>
</evidence>
<comment type="caution">
    <text evidence="1">The sequence shown here is derived from an EMBL/GenBank/DDBJ whole genome shotgun (WGS) entry which is preliminary data.</text>
</comment>
<proteinExistence type="predicted"/>
<organism evidence="1 2">
    <name type="scientific">Ixodes persulcatus</name>
    <name type="common">Taiga tick</name>
    <dbReference type="NCBI Taxonomy" id="34615"/>
    <lineage>
        <taxon>Eukaryota</taxon>
        <taxon>Metazoa</taxon>
        <taxon>Ecdysozoa</taxon>
        <taxon>Arthropoda</taxon>
        <taxon>Chelicerata</taxon>
        <taxon>Arachnida</taxon>
        <taxon>Acari</taxon>
        <taxon>Parasitiformes</taxon>
        <taxon>Ixodida</taxon>
        <taxon>Ixodoidea</taxon>
        <taxon>Ixodidae</taxon>
        <taxon>Ixodinae</taxon>
        <taxon>Ixodes</taxon>
    </lineage>
</organism>
<keyword evidence="2" id="KW-1185">Reference proteome</keyword>
<protein>
    <submittedName>
        <fullName evidence="1">Uncharacterized protein</fullName>
    </submittedName>
</protein>